<keyword evidence="2" id="KW-0813">Transport</keyword>
<feature type="transmembrane region" description="Helical" evidence="6">
    <location>
        <begin position="76"/>
        <end position="95"/>
    </location>
</feature>
<feature type="transmembrane region" description="Helical" evidence="6">
    <location>
        <begin position="253"/>
        <end position="272"/>
    </location>
</feature>
<dbReference type="PANTHER" id="PTHR11101">
    <property type="entry name" value="PHOSPHATE TRANSPORTER"/>
    <property type="match status" value="1"/>
</dbReference>
<gene>
    <name evidence="7" type="ORF">CLV37_11496</name>
</gene>
<feature type="transmembrane region" description="Helical" evidence="6">
    <location>
        <begin position="305"/>
        <end position="326"/>
    </location>
</feature>
<evidence type="ECO:0000313" key="8">
    <source>
        <dbReference type="Proteomes" id="UP000238083"/>
    </source>
</evidence>
<evidence type="ECO:0000313" key="7">
    <source>
        <dbReference type="EMBL" id="PRY11142.1"/>
    </source>
</evidence>
<dbReference type="AlphaFoldDB" id="A0A2T0QY47"/>
<dbReference type="RefSeq" id="WP_106214747.1">
    <property type="nucleotide sequence ID" value="NZ_PVZF01000014.1"/>
</dbReference>
<evidence type="ECO:0000256" key="4">
    <source>
        <dbReference type="ARBA" id="ARBA00022989"/>
    </source>
</evidence>
<dbReference type="Proteomes" id="UP000238083">
    <property type="component" value="Unassembled WGS sequence"/>
</dbReference>
<dbReference type="GO" id="GO:0035435">
    <property type="term" value="P:phosphate ion transmembrane transport"/>
    <property type="evidence" value="ECO:0007669"/>
    <property type="project" value="TreeGrafter"/>
</dbReference>
<feature type="transmembrane region" description="Helical" evidence="6">
    <location>
        <begin position="51"/>
        <end position="70"/>
    </location>
</feature>
<feature type="transmembrane region" description="Helical" evidence="6">
    <location>
        <begin position="138"/>
        <end position="159"/>
    </location>
</feature>
<evidence type="ECO:0000256" key="6">
    <source>
        <dbReference type="SAM" id="Phobius"/>
    </source>
</evidence>
<comment type="caution">
    <text evidence="7">The sequence shown here is derived from an EMBL/GenBank/DDBJ whole genome shotgun (WGS) entry which is preliminary data.</text>
</comment>
<organism evidence="7 8">
    <name type="scientific">Kineococcus rhizosphaerae</name>
    <dbReference type="NCBI Taxonomy" id="559628"/>
    <lineage>
        <taxon>Bacteria</taxon>
        <taxon>Bacillati</taxon>
        <taxon>Actinomycetota</taxon>
        <taxon>Actinomycetes</taxon>
        <taxon>Kineosporiales</taxon>
        <taxon>Kineosporiaceae</taxon>
        <taxon>Kineococcus</taxon>
    </lineage>
</organism>
<reference evidence="7 8" key="1">
    <citation type="submission" date="2018-03" db="EMBL/GenBank/DDBJ databases">
        <title>Genomic Encyclopedia of Archaeal and Bacterial Type Strains, Phase II (KMG-II): from individual species to whole genera.</title>
        <authorList>
            <person name="Goeker M."/>
        </authorList>
    </citation>
    <scope>NUCLEOTIDE SEQUENCE [LARGE SCALE GENOMIC DNA]</scope>
    <source>
        <strain evidence="7 8">DSM 19711</strain>
    </source>
</reference>
<comment type="subcellular location">
    <subcellularLocation>
        <location evidence="1">Membrane</location>
        <topology evidence="1">Multi-pass membrane protein</topology>
    </subcellularLocation>
</comment>
<dbReference type="GO" id="GO:0016020">
    <property type="term" value="C:membrane"/>
    <property type="evidence" value="ECO:0007669"/>
    <property type="project" value="UniProtKB-SubCell"/>
</dbReference>
<keyword evidence="3 6" id="KW-0812">Transmembrane</keyword>
<dbReference type="PANTHER" id="PTHR11101:SF80">
    <property type="entry name" value="PHOSPHATE TRANSPORTER"/>
    <property type="match status" value="1"/>
</dbReference>
<dbReference type="InterPro" id="IPR001204">
    <property type="entry name" value="Phos_transporter"/>
</dbReference>
<proteinExistence type="predicted"/>
<keyword evidence="8" id="KW-1185">Reference proteome</keyword>
<evidence type="ECO:0000256" key="2">
    <source>
        <dbReference type="ARBA" id="ARBA00022448"/>
    </source>
</evidence>
<sequence length="330" mass="33791">MELLLVLVVIAVALAFDFTNGFHDAANAIATSVFTRALTPRIALSMAAVCNLLGAFLGTGVATVIGFGIVDVGLGHAGLLVVLAALIGAIGWNLTTWRFGLPSSSTGALLGGLAGAGLAAGARLHWDVVLVAVVVPMVVSPLTGAALGYLATAAVLHGVRDKAPGPTNRRFRMLQTVSAAAVALGHGLQDAQKTMGVIVLALVAGGLQTGRDIPWWVTLLAALAISAGTYCGGWRIIRTLGRRVAQVDPARGFVAETVASVVLYVAALAFNAPVSTTQVMASAVMGAAATKRRSAVRWRVVRSMLVAWVLTMPAAAVLGALVCLGLRSFL</sequence>
<dbReference type="OrthoDB" id="9779554at2"/>
<keyword evidence="4 6" id="KW-1133">Transmembrane helix</keyword>
<dbReference type="EMBL" id="PVZF01000014">
    <property type="protein sequence ID" value="PRY11142.1"/>
    <property type="molecule type" value="Genomic_DNA"/>
</dbReference>
<evidence type="ECO:0000256" key="5">
    <source>
        <dbReference type="ARBA" id="ARBA00023136"/>
    </source>
</evidence>
<accession>A0A2T0QY47</accession>
<protein>
    <submittedName>
        <fullName evidence="7">PiT family inorganic phosphate transporter</fullName>
    </submittedName>
</protein>
<feature type="transmembrane region" description="Helical" evidence="6">
    <location>
        <begin position="213"/>
        <end position="232"/>
    </location>
</feature>
<dbReference type="Pfam" id="PF01384">
    <property type="entry name" value="PHO4"/>
    <property type="match status" value="2"/>
</dbReference>
<dbReference type="GO" id="GO:0005315">
    <property type="term" value="F:phosphate transmembrane transporter activity"/>
    <property type="evidence" value="ECO:0007669"/>
    <property type="project" value="InterPro"/>
</dbReference>
<keyword evidence="5 6" id="KW-0472">Membrane</keyword>
<evidence type="ECO:0000256" key="1">
    <source>
        <dbReference type="ARBA" id="ARBA00004141"/>
    </source>
</evidence>
<name>A0A2T0QY47_9ACTN</name>
<evidence type="ECO:0000256" key="3">
    <source>
        <dbReference type="ARBA" id="ARBA00022692"/>
    </source>
</evidence>
<feature type="transmembrane region" description="Helical" evidence="6">
    <location>
        <begin position="107"/>
        <end position="126"/>
    </location>
</feature>